<sequence length="131" mass="14628">MSTTQMNPFNDPLADDPPLDSTRRLTAEQKRIQELELANIEALQAKADLEYCLELAEFQRKRLEEEKAATAFGNAKTTVVSSSTRTTFSNRDRKESLVQKSAPLILKLCLCFGAVILLSIAFGILIRLLIV</sequence>
<keyword evidence="1" id="KW-0175">Coiled coil</keyword>
<proteinExistence type="predicted"/>
<feature type="transmembrane region" description="Helical" evidence="3">
    <location>
        <begin position="104"/>
        <end position="130"/>
    </location>
</feature>
<keyword evidence="3" id="KW-0472">Membrane</keyword>
<name>A0AAF3F5N0_9BILA</name>
<dbReference type="Proteomes" id="UP000887575">
    <property type="component" value="Unassembled WGS sequence"/>
</dbReference>
<feature type="coiled-coil region" evidence="1">
    <location>
        <begin position="25"/>
        <end position="66"/>
    </location>
</feature>
<reference evidence="5" key="1">
    <citation type="submission" date="2024-02" db="UniProtKB">
        <authorList>
            <consortium name="WormBaseParasite"/>
        </authorList>
    </citation>
    <scope>IDENTIFICATION</scope>
</reference>
<organism evidence="4 5">
    <name type="scientific">Mesorhabditis belari</name>
    <dbReference type="NCBI Taxonomy" id="2138241"/>
    <lineage>
        <taxon>Eukaryota</taxon>
        <taxon>Metazoa</taxon>
        <taxon>Ecdysozoa</taxon>
        <taxon>Nematoda</taxon>
        <taxon>Chromadorea</taxon>
        <taxon>Rhabditida</taxon>
        <taxon>Rhabditina</taxon>
        <taxon>Rhabditomorpha</taxon>
        <taxon>Rhabditoidea</taxon>
        <taxon>Rhabditidae</taxon>
        <taxon>Mesorhabditinae</taxon>
        <taxon>Mesorhabditis</taxon>
    </lineage>
</organism>
<protein>
    <submittedName>
        <fullName evidence="5">Uncharacterized protein</fullName>
    </submittedName>
</protein>
<keyword evidence="4" id="KW-1185">Reference proteome</keyword>
<evidence type="ECO:0000313" key="5">
    <source>
        <dbReference type="WBParaSite" id="MBELARI_LOCUS21071"/>
    </source>
</evidence>
<evidence type="ECO:0000256" key="1">
    <source>
        <dbReference type="SAM" id="Coils"/>
    </source>
</evidence>
<keyword evidence="3" id="KW-0812">Transmembrane</keyword>
<dbReference type="AlphaFoldDB" id="A0AAF3F5N0"/>
<evidence type="ECO:0000313" key="4">
    <source>
        <dbReference type="Proteomes" id="UP000887575"/>
    </source>
</evidence>
<dbReference type="WBParaSite" id="MBELARI_LOCUS21071">
    <property type="protein sequence ID" value="MBELARI_LOCUS21071"/>
    <property type="gene ID" value="MBELARI_LOCUS21071"/>
</dbReference>
<keyword evidence="3" id="KW-1133">Transmembrane helix</keyword>
<evidence type="ECO:0000256" key="3">
    <source>
        <dbReference type="SAM" id="Phobius"/>
    </source>
</evidence>
<feature type="region of interest" description="Disordered" evidence="2">
    <location>
        <begin position="1"/>
        <end position="24"/>
    </location>
</feature>
<evidence type="ECO:0000256" key="2">
    <source>
        <dbReference type="SAM" id="MobiDB-lite"/>
    </source>
</evidence>
<accession>A0AAF3F5N0</accession>